<dbReference type="InterPro" id="IPR005844">
    <property type="entry name" value="A-D-PHexomutase_a/b/a-I"/>
</dbReference>
<evidence type="ECO:0000256" key="4">
    <source>
        <dbReference type="ARBA" id="ARBA00022723"/>
    </source>
</evidence>
<evidence type="ECO:0000313" key="12">
    <source>
        <dbReference type="EMBL" id="MBN1572910.1"/>
    </source>
</evidence>
<comment type="caution">
    <text evidence="12">The sequence shown here is derived from an EMBL/GenBank/DDBJ whole genome shotgun (WGS) entry which is preliminary data.</text>
</comment>
<feature type="domain" description="Alpha-D-phosphohexomutase alpha/beta/alpha" evidence="11">
    <location>
        <begin position="270"/>
        <end position="380"/>
    </location>
</feature>
<dbReference type="SUPFAM" id="SSF55957">
    <property type="entry name" value="Phosphoglucomutase, C-terminal domain"/>
    <property type="match status" value="1"/>
</dbReference>
<reference evidence="12" key="1">
    <citation type="journal article" date="2021" name="Environ. Microbiol.">
        <title>Genomic characterization of three novel Desulfobacterota classes expand the metabolic and phylogenetic diversity of the phylum.</title>
        <authorList>
            <person name="Murphy C.L."/>
            <person name="Biggerstaff J."/>
            <person name="Eichhorn A."/>
            <person name="Ewing E."/>
            <person name="Shahan R."/>
            <person name="Soriano D."/>
            <person name="Stewart S."/>
            <person name="VanMol K."/>
            <person name="Walker R."/>
            <person name="Walters P."/>
            <person name="Elshahed M.S."/>
            <person name="Youssef N.H."/>
        </authorList>
    </citation>
    <scope>NUCLEOTIDE SEQUENCE</scope>
    <source>
        <strain evidence="12">Zod_Metabat.24</strain>
    </source>
</reference>
<organism evidence="12 13">
    <name type="scientific">Candidatus Zymogenus saltonus</name>
    <dbReference type="NCBI Taxonomy" id="2844893"/>
    <lineage>
        <taxon>Bacteria</taxon>
        <taxon>Deltaproteobacteria</taxon>
        <taxon>Candidatus Zymogenia</taxon>
        <taxon>Candidatus Zymogeniales</taxon>
        <taxon>Candidatus Zymogenaceae</taxon>
        <taxon>Candidatus Zymogenus</taxon>
    </lineage>
</organism>
<evidence type="ECO:0000256" key="2">
    <source>
        <dbReference type="ARBA" id="ARBA00010231"/>
    </source>
</evidence>
<dbReference type="GO" id="GO:0005975">
    <property type="term" value="P:carbohydrate metabolic process"/>
    <property type="evidence" value="ECO:0007669"/>
    <property type="project" value="InterPro"/>
</dbReference>
<keyword evidence="5 7" id="KW-0460">Magnesium</keyword>
<evidence type="ECO:0000256" key="5">
    <source>
        <dbReference type="ARBA" id="ARBA00022842"/>
    </source>
</evidence>
<dbReference type="Proteomes" id="UP000809273">
    <property type="component" value="Unassembled WGS sequence"/>
</dbReference>
<dbReference type="InterPro" id="IPR016066">
    <property type="entry name" value="A-D-PHexomutase_CS"/>
</dbReference>
<evidence type="ECO:0000256" key="7">
    <source>
        <dbReference type="RuleBase" id="RU004326"/>
    </source>
</evidence>
<keyword evidence="4 7" id="KW-0479">Metal-binding</keyword>
<gene>
    <name evidence="12" type="ORF">JW984_06890</name>
</gene>
<evidence type="ECO:0000259" key="9">
    <source>
        <dbReference type="Pfam" id="PF02878"/>
    </source>
</evidence>
<dbReference type="InterPro" id="IPR005845">
    <property type="entry name" value="A-D-PHexomutase_a/b/a-II"/>
</dbReference>
<dbReference type="PRINTS" id="PR00509">
    <property type="entry name" value="PGMPMM"/>
</dbReference>
<evidence type="ECO:0000256" key="3">
    <source>
        <dbReference type="ARBA" id="ARBA00022553"/>
    </source>
</evidence>
<protein>
    <submittedName>
        <fullName evidence="12">Phosphoglucomutase/phosphomannomutase family protein</fullName>
    </submittedName>
</protein>
<feature type="domain" description="Alpha-D-phosphohexomutase alpha/beta/alpha" evidence="9">
    <location>
        <begin position="3"/>
        <end position="135"/>
    </location>
</feature>
<dbReference type="GO" id="GO:0008973">
    <property type="term" value="F:phosphopentomutase activity"/>
    <property type="evidence" value="ECO:0007669"/>
    <property type="project" value="TreeGrafter"/>
</dbReference>
<name>A0A9D8KFA0_9DELT</name>
<dbReference type="Pfam" id="PF02878">
    <property type="entry name" value="PGM_PMM_I"/>
    <property type="match status" value="1"/>
</dbReference>
<evidence type="ECO:0000256" key="1">
    <source>
        <dbReference type="ARBA" id="ARBA00001946"/>
    </source>
</evidence>
<reference evidence="12" key="2">
    <citation type="submission" date="2021-01" db="EMBL/GenBank/DDBJ databases">
        <authorList>
            <person name="Hahn C.R."/>
            <person name="Youssef N.H."/>
            <person name="Elshahed M."/>
        </authorList>
    </citation>
    <scope>NUCLEOTIDE SEQUENCE</scope>
    <source>
        <strain evidence="12">Zod_Metabat.24</strain>
    </source>
</reference>
<comment type="similarity">
    <text evidence="2 7">Belongs to the phosphohexose mutase family.</text>
</comment>
<dbReference type="CDD" id="cd05800">
    <property type="entry name" value="PGM_like2"/>
    <property type="match status" value="1"/>
</dbReference>
<dbReference type="Pfam" id="PF02880">
    <property type="entry name" value="PGM_PMM_III"/>
    <property type="match status" value="1"/>
</dbReference>
<feature type="domain" description="Alpha-D-phosphohexomutase C-terminal" evidence="8">
    <location>
        <begin position="406"/>
        <end position="463"/>
    </location>
</feature>
<sequence>MAIKFGTSGWRGVIADDYTGFNVRCVAQAIAEYVIREKEEKEGLIVGYDSRFLGERFAEYAARVVVGNGVRVLFSREAVPTPTIAFGIVSGKAAGAINITASHNPYDYNGIKYSPKWGGPALPETTKWIEDRANEVVGTGKFKEMAEEEARSKGLWTDVDLRPDYLDELNRKIDFAVIKKWGKKVAYDPLFATGKGYLDRALSENGIDTAVIHNEVDPYFGGGGPDPSEEKLNELSRLVKNDKKISLGLATDGDADRFGILDFDGTFIEPNYIIALLLDYLIRVRKFEGGVARTVATTHLIDAVSKYHGVKCYETPVGFKYIGEYISGGEVVGGGEESAGFSIKGHLPEKDGILACLLTLEMVARENKSIKELLDELYKRVGTFKTRRVNLMLTEALDLAFPEKMKTDPKDFADIKIKEKNTIDGTKYILEDGSWILFRKSGTEPVVRIYAEAEDDKELERIIESGKKFILGT</sequence>
<dbReference type="GO" id="GO:0006166">
    <property type="term" value="P:purine ribonucleoside salvage"/>
    <property type="evidence" value="ECO:0007669"/>
    <property type="project" value="TreeGrafter"/>
</dbReference>
<dbReference type="InterPro" id="IPR005841">
    <property type="entry name" value="Alpha-D-phosphohexomutase_SF"/>
</dbReference>
<dbReference type="PROSITE" id="PS00710">
    <property type="entry name" value="PGM_PMM"/>
    <property type="match status" value="1"/>
</dbReference>
<dbReference type="Pfam" id="PF02879">
    <property type="entry name" value="PGM_PMM_II"/>
    <property type="match status" value="1"/>
</dbReference>
<dbReference type="Gene3D" id="3.30.310.50">
    <property type="entry name" value="Alpha-D-phosphohexomutase, C-terminal domain"/>
    <property type="match status" value="1"/>
</dbReference>
<comment type="cofactor">
    <cofactor evidence="1">
        <name>Mg(2+)</name>
        <dbReference type="ChEBI" id="CHEBI:18420"/>
    </cofactor>
</comment>
<keyword evidence="3" id="KW-0597">Phosphoprotein</keyword>
<dbReference type="InterPro" id="IPR036900">
    <property type="entry name" value="A-D-PHexomutase_C_sf"/>
</dbReference>
<evidence type="ECO:0000313" key="13">
    <source>
        <dbReference type="Proteomes" id="UP000809273"/>
    </source>
</evidence>
<accession>A0A9D8KFA0</accession>
<evidence type="ECO:0000259" key="10">
    <source>
        <dbReference type="Pfam" id="PF02879"/>
    </source>
</evidence>
<proteinExistence type="inferred from homology"/>
<feature type="domain" description="Alpha-D-phosphohexomutase alpha/beta/alpha" evidence="10">
    <location>
        <begin position="164"/>
        <end position="265"/>
    </location>
</feature>
<dbReference type="PANTHER" id="PTHR45745:SF1">
    <property type="entry name" value="PHOSPHOGLUCOMUTASE 2B-RELATED"/>
    <property type="match status" value="1"/>
</dbReference>
<dbReference type="AlphaFoldDB" id="A0A9D8KFA0"/>
<dbReference type="GO" id="GO:0000287">
    <property type="term" value="F:magnesium ion binding"/>
    <property type="evidence" value="ECO:0007669"/>
    <property type="project" value="InterPro"/>
</dbReference>
<dbReference type="EMBL" id="JAFGIX010000032">
    <property type="protein sequence ID" value="MBN1572910.1"/>
    <property type="molecule type" value="Genomic_DNA"/>
</dbReference>
<dbReference type="Gene3D" id="3.40.120.10">
    <property type="entry name" value="Alpha-D-Glucose-1,6-Bisphosphate, subunit A, domain 3"/>
    <property type="match status" value="3"/>
</dbReference>
<dbReference type="InterPro" id="IPR016055">
    <property type="entry name" value="A-D-PHexomutase_a/b/a-I/II/III"/>
</dbReference>
<dbReference type="SUPFAM" id="SSF53738">
    <property type="entry name" value="Phosphoglucomutase, first 3 domains"/>
    <property type="match status" value="2"/>
</dbReference>
<dbReference type="PANTHER" id="PTHR45745">
    <property type="entry name" value="PHOSPHOMANNOMUTASE 45A"/>
    <property type="match status" value="1"/>
</dbReference>
<evidence type="ECO:0000256" key="6">
    <source>
        <dbReference type="ARBA" id="ARBA00023235"/>
    </source>
</evidence>
<dbReference type="Pfam" id="PF00408">
    <property type="entry name" value="PGM_PMM_IV"/>
    <property type="match status" value="1"/>
</dbReference>
<evidence type="ECO:0000259" key="8">
    <source>
        <dbReference type="Pfam" id="PF00408"/>
    </source>
</evidence>
<dbReference type="InterPro" id="IPR005843">
    <property type="entry name" value="A-D-PHexomutase_C"/>
</dbReference>
<evidence type="ECO:0000259" key="11">
    <source>
        <dbReference type="Pfam" id="PF02880"/>
    </source>
</evidence>
<keyword evidence="6" id="KW-0413">Isomerase</keyword>
<dbReference type="InterPro" id="IPR005846">
    <property type="entry name" value="A-D-PHexomutase_a/b/a-III"/>
</dbReference>